<dbReference type="RefSeq" id="XP_013324892.1">
    <property type="nucleotide sequence ID" value="XM_013469438.1"/>
</dbReference>
<keyword evidence="2" id="KW-0539">Nucleus</keyword>
<dbReference type="GO" id="GO:0005634">
    <property type="term" value="C:nucleus"/>
    <property type="evidence" value="ECO:0007669"/>
    <property type="project" value="UniProtKB-SubCell"/>
</dbReference>
<dbReference type="OrthoDB" id="4226462at2759"/>
<dbReference type="GeneID" id="25320036"/>
<dbReference type="Pfam" id="PF11951">
    <property type="entry name" value="Fungal_trans_2"/>
    <property type="match status" value="1"/>
</dbReference>
<dbReference type="Proteomes" id="UP000053958">
    <property type="component" value="Unassembled WGS sequence"/>
</dbReference>
<evidence type="ECO:0000256" key="2">
    <source>
        <dbReference type="ARBA" id="ARBA00023242"/>
    </source>
</evidence>
<keyword evidence="4" id="KW-1185">Reference proteome</keyword>
<accession>A0A0F4YJK2</accession>
<evidence type="ECO:0000313" key="4">
    <source>
        <dbReference type="Proteomes" id="UP000053958"/>
    </source>
</evidence>
<dbReference type="GO" id="GO:0003700">
    <property type="term" value="F:DNA-binding transcription factor activity"/>
    <property type="evidence" value="ECO:0007669"/>
    <property type="project" value="TreeGrafter"/>
</dbReference>
<dbReference type="AlphaFoldDB" id="A0A0F4YJK2"/>
<dbReference type="GO" id="GO:0045944">
    <property type="term" value="P:positive regulation of transcription by RNA polymerase II"/>
    <property type="evidence" value="ECO:0007669"/>
    <property type="project" value="TreeGrafter"/>
</dbReference>
<dbReference type="InterPro" id="IPR021858">
    <property type="entry name" value="Fun_TF"/>
</dbReference>
<dbReference type="PANTHER" id="PTHR37534:SF25">
    <property type="entry name" value="ZN(II)2CYS6 TRANSCRIPTION FACTOR (EUROFUNG)"/>
    <property type="match status" value="1"/>
</dbReference>
<organism evidence="3 4">
    <name type="scientific">Rasamsonia emersonii (strain ATCC 16479 / CBS 393.64 / IMI 116815)</name>
    <dbReference type="NCBI Taxonomy" id="1408163"/>
    <lineage>
        <taxon>Eukaryota</taxon>
        <taxon>Fungi</taxon>
        <taxon>Dikarya</taxon>
        <taxon>Ascomycota</taxon>
        <taxon>Pezizomycotina</taxon>
        <taxon>Eurotiomycetes</taxon>
        <taxon>Eurotiomycetidae</taxon>
        <taxon>Eurotiales</taxon>
        <taxon>Trichocomaceae</taxon>
        <taxon>Rasamsonia</taxon>
    </lineage>
</organism>
<comment type="subcellular location">
    <subcellularLocation>
        <location evidence="1">Nucleus</location>
    </subcellularLocation>
</comment>
<evidence type="ECO:0000313" key="3">
    <source>
        <dbReference type="EMBL" id="KKA18280.1"/>
    </source>
</evidence>
<proteinExistence type="predicted"/>
<dbReference type="EMBL" id="LASV01000473">
    <property type="protein sequence ID" value="KKA18280.1"/>
    <property type="molecule type" value="Genomic_DNA"/>
</dbReference>
<name>A0A0F4YJK2_RASE3</name>
<evidence type="ECO:0008006" key="5">
    <source>
        <dbReference type="Google" id="ProtNLM"/>
    </source>
</evidence>
<reference evidence="3 4" key="1">
    <citation type="submission" date="2015-04" db="EMBL/GenBank/DDBJ databases">
        <authorList>
            <person name="Heijne W.H."/>
            <person name="Fedorova N.D."/>
            <person name="Nierman W.C."/>
            <person name="Vollebregt A.W."/>
            <person name="Zhao Z."/>
            <person name="Wu L."/>
            <person name="Kumar M."/>
            <person name="Stam H."/>
            <person name="van den Berg M.A."/>
            <person name="Pel H.J."/>
        </authorList>
    </citation>
    <scope>NUCLEOTIDE SEQUENCE [LARGE SCALE GENOMIC DNA]</scope>
    <source>
        <strain evidence="3 4">CBS 393.64</strain>
    </source>
</reference>
<dbReference type="STRING" id="1408163.A0A0F4YJK2"/>
<dbReference type="PANTHER" id="PTHR37534">
    <property type="entry name" value="TRANSCRIPTIONAL ACTIVATOR PROTEIN UGA3"/>
    <property type="match status" value="1"/>
</dbReference>
<evidence type="ECO:0000256" key="1">
    <source>
        <dbReference type="ARBA" id="ARBA00004123"/>
    </source>
</evidence>
<dbReference type="GO" id="GO:0000976">
    <property type="term" value="F:transcription cis-regulatory region binding"/>
    <property type="evidence" value="ECO:0007669"/>
    <property type="project" value="TreeGrafter"/>
</dbReference>
<sequence>MSVRYHDETQEIIEWYKNECPVDGEELNDDIDNDEHVPVRHSEDSTAIDSISGFNHGERGLDQNLSDDGYSTPEYQQYCLSVSEQQSTGYSYNSSIEAAAYKFTEREAYLMRNFIENMAQWVSEPTSVFQLAYILNKEIPASQADVADLERHFEIEAPRRALRQPVLRLAILAFSSRHVSRFSGYDETEALQYHTQCLQLLIPVLSAPDTEVSEDVLAAIAILRQYEEMDDYDKRCHLLGTTRILNSVVHFGSSGGLGEAAAWLCLREDIYASLVSQQPLRTRLETYLRSSTFQRNDDVSWANRMVFLLAKVLSCAFQERQQHTPLDGGRSWSESLQQVDQEVEDWKRKRPSTFEPILFKPPCSGTEEEQYRGGLPEVWMLAPFHAIGLQYYHIAKMVILATSVSPHHLASDMRSGYDCFQHVRRTEKSIREHLLIVLGIAVSNQKTAENTLFTARHALSVWGGCLRDKRTQDAAIAFLINMEKTTGWKSEPLIQSLKAQWEEDRSVSVTSLQP</sequence>
<comment type="caution">
    <text evidence="3">The sequence shown here is derived from an EMBL/GenBank/DDBJ whole genome shotgun (WGS) entry which is preliminary data.</text>
</comment>
<gene>
    <name evidence="3" type="ORF">T310_7771</name>
</gene>
<protein>
    <recommendedName>
        <fullName evidence="5">Zn(II)2Cys6 transcription factor</fullName>
    </recommendedName>
</protein>